<gene>
    <name evidence="11" type="ORF">J2851_006222</name>
</gene>
<evidence type="ECO:0000259" key="10">
    <source>
        <dbReference type="PROSITE" id="PS51760"/>
    </source>
</evidence>
<dbReference type="PROSITE" id="PS51760">
    <property type="entry name" value="GH10_2"/>
    <property type="match status" value="1"/>
</dbReference>
<organism evidence="11 12">
    <name type="scientific">Azospirillum rugosum</name>
    <dbReference type="NCBI Taxonomy" id="416170"/>
    <lineage>
        <taxon>Bacteria</taxon>
        <taxon>Pseudomonadati</taxon>
        <taxon>Pseudomonadota</taxon>
        <taxon>Alphaproteobacteria</taxon>
        <taxon>Rhodospirillales</taxon>
        <taxon>Azospirillaceae</taxon>
        <taxon>Azospirillum</taxon>
    </lineage>
</organism>
<dbReference type="InterPro" id="IPR006311">
    <property type="entry name" value="TAT_signal"/>
</dbReference>
<keyword evidence="3" id="KW-0858">Xylan degradation</keyword>
<keyword evidence="4" id="KW-0732">Signal</keyword>
<keyword evidence="6 9" id="KW-0119">Carbohydrate metabolism</keyword>
<dbReference type="RefSeq" id="WP_209771504.1">
    <property type="nucleotide sequence ID" value="NZ_JAGINP010000030.1"/>
</dbReference>
<dbReference type="InterPro" id="IPR017853">
    <property type="entry name" value="GH"/>
</dbReference>
<comment type="caution">
    <text evidence="11">The sequence shown here is derived from an EMBL/GenBank/DDBJ whole genome shotgun (WGS) entry which is preliminary data.</text>
</comment>
<evidence type="ECO:0000256" key="7">
    <source>
        <dbReference type="ARBA" id="ARBA00023295"/>
    </source>
</evidence>
<evidence type="ECO:0000256" key="1">
    <source>
        <dbReference type="ARBA" id="ARBA00000681"/>
    </source>
</evidence>
<dbReference type="EC" id="3.2.1.8" evidence="9"/>
<dbReference type="Gene3D" id="3.20.20.80">
    <property type="entry name" value="Glycosidases"/>
    <property type="match status" value="1"/>
</dbReference>
<evidence type="ECO:0000256" key="3">
    <source>
        <dbReference type="ARBA" id="ARBA00022651"/>
    </source>
</evidence>
<keyword evidence="8 9" id="KW-0624">Polysaccharide degradation</keyword>
<feature type="domain" description="GH10" evidence="10">
    <location>
        <begin position="61"/>
        <end position="414"/>
    </location>
</feature>
<proteinExistence type="inferred from homology"/>
<dbReference type="Proteomes" id="UP000781958">
    <property type="component" value="Unassembled WGS sequence"/>
</dbReference>
<dbReference type="SUPFAM" id="SSF51445">
    <property type="entry name" value="(Trans)glycosidases"/>
    <property type="match status" value="1"/>
</dbReference>
<dbReference type="PROSITE" id="PS51318">
    <property type="entry name" value="TAT"/>
    <property type="match status" value="1"/>
</dbReference>
<evidence type="ECO:0000256" key="8">
    <source>
        <dbReference type="ARBA" id="ARBA00023326"/>
    </source>
</evidence>
<comment type="catalytic activity">
    <reaction evidence="1 9">
        <text>Endohydrolysis of (1-&gt;4)-beta-D-xylosidic linkages in xylans.</text>
        <dbReference type="EC" id="3.2.1.8"/>
    </reaction>
</comment>
<accession>A0ABS4SV08</accession>
<evidence type="ECO:0000313" key="12">
    <source>
        <dbReference type="Proteomes" id="UP000781958"/>
    </source>
</evidence>
<dbReference type="PRINTS" id="PR00134">
    <property type="entry name" value="GLHYDRLASE10"/>
</dbReference>
<dbReference type="PANTHER" id="PTHR31490">
    <property type="entry name" value="GLYCOSYL HYDROLASE"/>
    <property type="match status" value="1"/>
</dbReference>
<sequence length="421" mass="47874">MAQTSPKRFPPLSLSRRDALRAVAAAAVLASCKATTDPSVAEAASTAATSRAVPDVTLRDACRAAGIKHGAARDHYIEPEDPMLDRLMERECDVVTPENGGKWAVFQPQEGQFDWSRFDASVELARRIGAQPNWHCALWQHMGMPDYMKLPQRRMAELGIGEKAYFSAEGTLSPDNYWQRFTDMVAAVKNRYGDIFYRIDVVNEVFFWETGRSHPQEQDRYGFRRGQWWVAAGGATKGPEWMDPFFHHIRKEFPSAKLVLNEFGIEIDEGWQQRKRAYLQTWLTDAVKRGVPIDGLGLQSHLMAGKPYDRDGMRGFLRAVDRLGLPVHITEFDVDERHLPRSWSRAEKDRAMAFLAAQYVGDIAGNAKLAELVWWHLRSDMNYIAREFPELNPHPSPYDAASKPLPIYEATVQALRNRNRA</sequence>
<evidence type="ECO:0000256" key="9">
    <source>
        <dbReference type="RuleBase" id="RU361174"/>
    </source>
</evidence>
<keyword evidence="7 9" id="KW-0326">Glycosidase</keyword>
<evidence type="ECO:0000256" key="5">
    <source>
        <dbReference type="ARBA" id="ARBA00022801"/>
    </source>
</evidence>
<evidence type="ECO:0000256" key="6">
    <source>
        <dbReference type="ARBA" id="ARBA00023277"/>
    </source>
</evidence>
<protein>
    <recommendedName>
        <fullName evidence="9">Beta-xylanase</fullName>
        <ecNumber evidence="9">3.2.1.8</ecNumber>
    </recommendedName>
</protein>
<dbReference type="GO" id="GO:0031176">
    <property type="term" value="F:endo-1,4-beta-xylanase activity"/>
    <property type="evidence" value="ECO:0007669"/>
    <property type="project" value="UniProtKB-EC"/>
</dbReference>
<dbReference type="InterPro" id="IPR001000">
    <property type="entry name" value="GH10_dom"/>
</dbReference>
<keyword evidence="5 9" id="KW-0378">Hydrolase</keyword>
<comment type="similarity">
    <text evidence="2 9">Belongs to the glycosyl hydrolase 10 (cellulase F) family.</text>
</comment>
<evidence type="ECO:0000256" key="4">
    <source>
        <dbReference type="ARBA" id="ARBA00022729"/>
    </source>
</evidence>
<dbReference type="EMBL" id="JAGINP010000030">
    <property type="protein sequence ID" value="MBP2296406.1"/>
    <property type="molecule type" value="Genomic_DNA"/>
</dbReference>
<dbReference type="PROSITE" id="PS51257">
    <property type="entry name" value="PROKAR_LIPOPROTEIN"/>
    <property type="match status" value="1"/>
</dbReference>
<dbReference type="InterPro" id="IPR044846">
    <property type="entry name" value="GH10"/>
</dbReference>
<dbReference type="SMART" id="SM00633">
    <property type="entry name" value="Glyco_10"/>
    <property type="match status" value="1"/>
</dbReference>
<dbReference type="PANTHER" id="PTHR31490:SF88">
    <property type="entry name" value="BETA-XYLANASE"/>
    <property type="match status" value="1"/>
</dbReference>
<evidence type="ECO:0000313" key="11">
    <source>
        <dbReference type="EMBL" id="MBP2296406.1"/>
    </source>
</evidence>
<evidence type="ECO:0000256" key="2">
    <source>
        <dbReference type="ARBA" id="ARBA00007495"/>
    </source>
</evidence>
<dbReference type="Pfam" id="PF00331">
    <property type="entry name" value="Glyco_hydro_10"/>
    <property type="match status" value="1"/>
</dbReference>
<name>A0ABS4SV08_9PROT</name>
<keyword evidence="12" id="KW-1185">Reference proteome</keyword>
<reference evidence="11 12" key="1">
    <citation type="submission" date="2021-03" db="EMBL/GenBank/DDBJ databases">
        <title>Genomic Encyclopedia of Type Strains, Phase III (KMG-III): the genomes of soil and plant-associated and newly described type strains.</title>
        <authorList>
            <person name="Whitman W."/>
        </authorList>
    </citation>
    <scope>NUCLEOTIDE SEQUENCE [LARGE SCALE GENOMIC DNA]</scope>
    <source>
        <strain evidence="11 12">IMMIB AFH-6</strain>
    </source>
</reference>